<dbReference type="Proteomes" id="UP000533598">
    <property type="component" value="Unassembled WGS sequence"/>
</dbReference>
<feature type="region of interest" description="Disordered" evidence="1">
    <location>
        <begin position="41"/>
        <end position="60"/>
    </location>
</feature>
<dbReference type="AlphaFoldDB" id="A0A7W7FSU4"/>
<keyword evidence="3" id="KW-1185">Reference proteome</keyword>
<evidence type="ECO:0000313" key="2">
    <source>
        <dbReference type="EMBL" id="MBB4675743.1"/>
    </source>
</evidence>
<sequence length="250" mass="26130">MAEQTARVPRAVKVAMWLSAVLTVAALLGSAMLREAPSASGGVSGSALPSTELRAPASSAPAGPALRCGSGPCVEVDSATLDGVKVELLADSAGAFSRVRFNEGGDSPINVHETLAISLGGRVQKGSLTCVAASKYQACLVTFAQSDDGSRMGTLYEKPPGRPWVRVEASYPSDLGVLQLRDVNNDGIPEVLSVETACDGNGNFQGCKRFVLRAFNHDGSFLGCTAVVNRKELLPGWPNLAPTKQQLREC</sequence>
<accession>A0A7W7FSU4</accession>
<name>A0A7W7FSU4_9PSEU</name>
<dbReference type="RefSeq" id="WP_185001669.1">
    <property type="nucleotide sequence ID" value="NZ_BAAAUI010000092.1"/>
</dbReference>
<reference evidence="2 3" key="1">
    <citation type="submission" date="2020-08" db="EMBL/GenBank/DDBJ databases">
        <title>Sequencing the genomes of 1000 actinobacteria strains.</title>
        <authorList>
            <person name="Klenk H.-P."/>
        </authorList>
    </citation>
    <scope>NUCLEOTIDE SEQUENCE [LARGE SCALE GENOMIC DNA]</scope>
    <source>
        <strain evidence="2 3">DSM 44230</strain>
    </source>
</reference>
<gene>
    <name evidence="2" type="ORF">HNR67_001861</name>
</gene>
<comment type="caution">
    <text evidence="2">The sequence shown here is derived from an EMBL/GenBank/DDBJ whole genome shotgun (WGS) entry which is preliminary data.</text>
</comment>
<evidence type="ECO:0000313" key="3">
    <source>
        <dbReference type="Proteomes" id="UP000533598"/>
    </source>
</evidence>
<proteinExistence type="predicted"/>
<dbReference type="EMBL" id="JACHMH010000001">
    <property type="protein sequence ID" value="MBB4675743.1"/>
    <property type="molecule type" value="Genomic_DNA"/>
</dbReference>
<evidence type="ECO:0000256" key="1">
    <source>
        <dbReference type="SAM" id="MobiDB-lite"/>
    </source>
</evidence>
<organism evidence="2 3">
    <name type="scientific">Crossiella cryophila</name>
    <dbReference type="NCBI Taxonomy" id="43355"/>
    <lineage>
        <taxon>Bacteria</taxon>
        <taxon>Bacillati</taxon>
        <taxon>Actinomycetota</taxon>
        <taxon>Actinomycetes</taxon>
        <taxon>Pseudonocardiales</taxon>
        <taxon>Pseudonocardiaceae</taxon>
        <taxon>Crossiella</taxon>
    </lineage>
</organism>
<protein>
    <submittedName>
        <fullName evidence="2">Uncharacterized protein</fullName>
    </submittedName>
</protein>